<name>A0A840MJ79_9PROT</name>
<dbReference type="RefSeq" id="WP_184035581.1">
    <property type="nucleotide sequence ID" value="NZ_JACHHY010000004.1"/>
</dbReference>
<evidence type="ECO:0000313" key="2">
    <source>
        <dbReference type="Proteomes" id="UP000575898"/>
    </source>
</evidence>
<proteinExistence type="predicted"/>
<dbReference type="EMBL" id="JACHHY010000004">
    <property type="protein sequence ID" value="MBB5017565.1"/>
    <property type="molecule type" value="Genomic_DNA"/>
</dbReference>
<organism evidence="1 2">
    <name type="scientific">Chitinivorax tropicus</name>
    <dbReference type="NCBI Taxonomy" id="714531"/>
    <lineage>
        <taxon>Bacteria</taxon>
        <taxon>Pseudomonadati</taxon>
        <taxon>Pseudomonadota</taxon>
        <taxon>Betaproteobacteria</taxon>
        <taxon>Chitinivorax</taxon>
    </lineage>
</organism>
<reference evidence="1 2" key="1">
    <citation type="submission" date="2020-08" db="EMBL/GenBank/DDBJ databases">
        <title>Genomic Encyclopedia of Type Strains, Phase IV (KMG-IV): sequencing the most valuable type-strain genomes for metagenomic binning, comparative biology and taxonomic classification.</title>
        <authorList>
            <person name="Goeker M."/>
        </authorList>
    </citation>
    <scope>NUCLEOTIDE SEQUENCE [LARGE SCALE GENOMIC DNA]</scope>
    <source>
        <strain evidence="1 2">DSM 27165</strain>
    </source>
</reference>
<protein>
    <submittedName>
        <fullName evidence="1">Uncharacterized protein</fullName>
    </submittedName>
</protein>
<dbReference type="AlphaFoldDB" id="A0A840MJ79"/>
<evidence type="ECO:0000313" key="1">
    <source>
        <dbReference type="EMBL" id="MBB5017565.1"/>
    </source>
</evidence>
<dbReference type="Proteomes" id="UP000575898">
    <property type="component" value="Unassembled WGS sequence"/>
</dbReference>
<sequence length="55" mass="6259">MSNIRMVVFASTGLLGRRFNGQLREYSKECGVLQQKHATDLPNWGKTEYLMQLAA</sequence>
<comment type="caution">
    <text evidence="1">The sequence shown here is derived from an EMBL/GenBank/DDBJ whole genome shotgun (WGS) entry which is preliminary data.</text>
</comment>
<keyword evidence="2" id="KW-1185">Reference proteome</keyword>
<gene>
    <name evidence="1" type="ORF">HNQ59_000834</name>
</gene>
<accession>A0A840MJ79</accession>